<keyword evidence="2" id="KW-1185">Reference proteome</keyword>
<organism evidence="1 2">
    <name type="scientific">Sulfidibacter corallicola</name>
    <dbReference type="NCBI Taxonomy" id="2818388"/>
    <lineage>
        <taxon>Bacteria</taxon>
        <taxon>Pseudomonadati</taxon>
        <taxon>Acidobacteriota</taxon>
        <taxon>Holophagae</taxon>
        <taxon>Acanthopleuribacterales</taxon>
        <taxon>Acanthopleuribacteraceae</taxon>
        <taxon>Sulfidibacter</taxon>
    </lineage>
</organism>
<accession>A0A8A4TNA8</accession>
<gene>
    <name evidence="1" type="ORF">J3U87_32950</name>
</gene>
<evidence type="ECO:0000313" key="1">
    <source>
        <dbReference type="EMBL" id="QTD50418.1"/>
    </source>
</evidence>
<protein>
    <submittedName>
        <fullName evidence="1">Uncharacterized protein</fullName>
    </submittedName>
</protein>
<reference evidence="1" key="1">
    <citation type="submission" date="2021-03" db="EMBL/GenBank/DDBJ databases">
        <title>Acanthopleuribacteraceae sp. M133.</title>
        <authorList>
            <person name="Wang G."/>
        </authorList>
    </citation>
    <scope>NUCLEOTIDE SEQUENCE</scope>
    <source>
        <strain evidence="1">M133</strain>
    </source>
</reference>
<dbReference type="RefSeq" id="WP_237380099.1">
    <property type="nucleotide sequence ID" value="NZ_CP071793.1"/>
</dbReference>
<dbReference type="KEGG" id="scor:J3U87_32950"/>
<dbReference type="AlphaFoldDB" id="A0A8A4TNA8"/>
<dbReference type="Proteomes" id="UP000663929">
    <property type="component" value="Chromosome"/>
</dbReference>
<proteinExistence type="predicted"/>
<name>A0A8A4TNA8_SULCO</name>
<dbReference type="EMBL" id="CP071793">
    <property type="protein sequence ID" value="QTD50418.1"/>
    <property type="molecule type" value="Genomic_DNA"/>
</dbReference>
<sequence length="609" mass="70043">MSDIHISPQTNLRNDTEHSYSWWNRLLTQHFFQEKQAGRSVYLTISPSLLERLYRLHTQNEIPQGEERGYRSFLRAMRARISEKGWDTNQSFPPEPPEGLALACLQILAAFHMKADEKKSARAYWIRLKEILEDPKKGYMTVGLNPVIHQNLWQNLEHWLNSQKGRVGKLPPVCRGHKHIARPLTHTFLRETDLEAIPTFLDKHKINLENRQRAFRQIDSTLIIISKRSHNLFSKHLQQILKHNQLRSIVVKQILDFGIEWATSHPSGTCQDLVPRKQAKFRHSIWLRFFRYGQWFFDAGPSGKNEGETGWKNLNIYLEQAFEPCHRDCAFLILPWSANTGRFISRSYAYPDSLVLVLVPSAYLMGWLSLPPNAQLIHIFGSGINQIELQGWPRRWSGLVVQLPPTLESLPTNWRQVLRYRKAFSCKGGLRLEPGVWMQGAGPRICQKPIGIGAQLTIDGHIFSSNQLETGRLPIWQETGCHYVEHLGHRQEVRIRTTQITPSNETLIGWSFREGAWPEPNTVGQVPNPSAIHGGRYPQAKPLTNSGPITNHPTPQNTDSMHWIQKALLLRGKKSCLLMSPLGTPISPLLSWLDQIGSRRFLPMKKELR</sequence>
<evidence type="ECO:0000313" key="2">
    <source>
        <dbReference type="Proteomes" id="UP000663929"/>
    </source>
</evidence>